<dbReference type="RefSeq" id="WP_058751774.1">
    <property type="nucleotide sequence ID" value="NZ_LDTE01000027.1"/>
</dbReference>
<accession>A0A147J0A0</accession>
<keyword evidence="4 8" id="KW-0503">Monooxygenase</keyword>
<keyword evidence="3" id="KW-0560">Oxidoreductase</keyword>
<feature type="binding site" evidence="6">
    <location>
        <position position="58"/>
    </location>
    <ligand>
        <name>FMN</name>
        <dbReference type="ChEBI" id="CHEBI:58210"/>
    </ligand>
</feature>
<dbReference type="InterPro" id="IPR051260">
    <property type="entry name" value="Diverse_substr_monoxygenases"/>
</dbReference>
<reference evidence="8 9" key="1">
    <citation type="journal article" date="2016" name="Front. Microbiol.">
        <title>Genomic Resource of Rice Seed Associated Bacteria.</title>
        <authorList>
            <person name="Midha S."/>
            <person name="Bansal K."/>
            <person name="Sharma S."/>
            <person name="Kumar N."/>
            <person name="Patil P.P."/>
            <person name="Chaudhry V."/>
            <person name="Patil P.B."/>
        </authorList>
    </citation>
    <scope>NUCLEOTIDE SEQUENCE [LARGE SCALE GENOMIC DNA]</scope>
    <source>
        <strain evidence="8 9">SB4</strain>
    </source>
</reference>
<feature type="binding site" evidence="6">
    <location>
        <position position="223"/>
    </location>
    <ligand>
        <name>FMN</name>
        <dbReference type="ChEBI" id="CHEBI:58210"/>
    </ligand>
</feature>
<keyword evidence="1 6" id="KW-0285">Flavoprotein</keyword>
<evidence type="ECO:0000256" key="6">
    <source>
        <dbReference type="PIRSR" id="PIRSR000337-1"/>
    </source>
</evidence>
<dbReference type="SUPFAM" id="SSF51679">
    <property type="entry name" value="Bacterial luciferase-like"/>
    <property type="match status" value="1"/>
</dbReference>
<dbReference type="PANTHER" id="PTHR30011:SF16">
    <property type="entry name" value="C2H2 FINGER DOMAIN TRANSCRIPTION FACTOR (EUROFUNG)-RELATED"/>
    <property type="match status" value="1"/>
</dbReference>
<name>A0A147J0A0_9SPHN</name>
<evidence type="ECO:0000256" key="3">
    <source>
        <dbReference type="ARBA" id="ARBA00023002"/>
    </source>
</evidence>
<dbReference type="NCBIfam" id="TIGR03860">
    <property type="entry name" value="FMN_nitrolo"/>
    <property type="match status" value="1"/>
</dbReference>
<feature type="binding site" evidence="6">
    <location>
        <position position="153"/>
    </location>
    <ligand>
        <name>FMN</name>
        <dbReference type="ChEBI" id="CHEBI:58210"/>
    </ligand>
</feature>
<evidence type="ECO:0000256" key="5">
    <source>
        <dbReference type="ARBA" id="ARBA00033748"/>
    </source>
</evidence>
<dbReference type="Gene3D" id="3.20.20.30">
    <property type="entry name" value="Luciferase-like domain"/>
    <property type="match status" value="1"/>
</dbReference>
<evidence type="ECO:0000256" key="1">
    <source>
        <dbReference type="ARBA" id="ARBA00022630"/>
    </source>
</evidence>
<dbReference type="EMBL" id="LDTE01000027">
    <property type="protein sequence ID" value="KTW01651.1"/>
    <property type="molecule type" value="Genomic_DNA"/>
</dbReference>
<feature type="binding site" evidence="6">
    <location>
        <position position="149"/>
    </location>
    <ligand>
        <name>FMN</name>
        <dbReference type="ChEBI" id="CHEBI:58210"/>
    </ligand>
</feature>
<gene>
    <name evidence="8" type="ORF">SB4_05660</name>
</gene>
<dbReference type="PIRSF" id="PIRSF000337">
    <property type="entry name" value="NTA_MOA"/>
    <property type="match status" value="1"/>
</dbReference>
<evidence type="ECO:0000256" key="2">
    <source>
        <dbReference type="ARBA" id="ARBA00022643"/>
    </source>
</evidence>
<evidence type="ECO:0000259" key="7">
    <source>
        <dbReference type="Pfam" id="PF00296"/>
    </source>
</evidence>
<evidence type="ECO:0000313" key="9">
    <source>
        <dbReference type="Proteomes" id="UP000074072"/>
    </source>
</evidence>
<feature type="domain" description="Luciferase-like" evidence="7">
    <location>
        <begin position="22"/>
        <end position="385"/>
    </location>
</feature>
<dbReference type="Pfam" id="PF00296">
    <property type="entry name" value="Bac_luciferase"/>
    <property type="match status" value="1"/>
</dbReference>
<dbReference type="CDD" id="cd01095">
    <property type="entry name" value="Nitrilotriacetate_monoxgenase"/>
    <property type="match status" value="1"/>
</dbReference>
<comment type="caution">
    <text evidence="8">The sequence shown here is derived from an EMBL/GenBank/DDBJ whole genome shotgun (WGS) entry which is preliminary data.</text>
</comment>
<feature type="binding site" evidence="6">
    <location>
        <position position="99"/>
    </location>
    <ligand>
        <name>FMN</name>
        <dbReference type="ChEBI" id="CHEBI:58210"/>
    </ligand>
</feature>
<dbReference type="Proteomes" id="UP000074072">
    <property type="component" value="Unassembled WGS sequence"/>
</dbReference>
<dbReference type="InterPro" id="IPR036661">
    <property type="entry name" value="Luciferase-like_sf"/>
</dbReference>
<dbReference type="GO" id="GO:0004497">
    <property type="term" value="F:monooxygenase activity"/>
    <property type="evidence" value="ECO:0007669"/>
    <property type="project" value="UniProtKB-KW"/>
</dbReference>
<dbReference type="PATRIC" id="fig|33051.4.peg.1772"/>
<dbReference type="InterPro" id="IPR016215">
    <property type="entry name" value="NTA_MOA"/>
</dbReference>
<feature type="binding site" evidence="6">
    <location>
        <position position="224"/>
    </location>
    <ligand>
        <name>FMN</name>
        <dbReference type="ChEBI" id="CHEBI:58210"/>
    </ligand>
</feature>
<keyword evidence="2 6" id="KW-0288">FMN</keyword>
<sequence length="440" mass="47605">MTIPRQMKLGAFIMGVGHHIAAWLHPSVEPHDLVSLDHYVRIAQAAEAARFDALFFADNVAAPPLSPLSAQAAPVYYLEPLMLLGALVPATQRIGLVATVSATYLPPYHLARKFATLDHISGGRAGWNCVTSGSDAEARNFGLDAQIGHAERYERAAEYIHVVKALWDSWDDEALLFDQSGRRFFDPAKVRAIDHDGRHFRVRGPLQAGRPIQGHPVIAQAGSSADGIALAAATAELVFTAQQSLDEAVAFADTVRERAVAAGRGREDVVVMPGLMPFVAETQEDAQRLHDDLQALVDPGIAIGLASAMIGADLGQYPLDGPVPDLPPTEGWQSRQKLFFDLARAEGLTIRELAVRVAVARGHRVVIGTATQIADEMEAWFQAGAADGFNIMPPTLPHGLHDFARLVVPELQRRGLFRTEYEGNTLRANLGLARPAGRMS</sequence>
<evidence type="ECO:0000256" key="4">
    <source>
        <dbReference type="ARBA" id="ARBA00023033"/>
    </source>
</evidence>
<proteinExistence type="inferred from homology"/>
<evidence type="ECO:0000313" key="8">
    <source>
        <dbReference type="EMBL" id="KTW01651.1"/>
    </source>
</evidence>
<dbReference type="PANTHER" id="PTHR30011">
    <property type="entry name" value="ALKANESULFONATE MONOOXYGENASE-RELATED"/>
    <property type="match status" value="1"/>
</dbReference>
<dbReference type="GO" id="GO:0016705">
    <property type="term" value="F:oxidoreductase activity, acting on paired donors, with incorporation or reduction of molecular oxygen"/>
    <property type="evidence" value="ECO:0007669"/>
    <property type="project" value="InterPro"/>
</dbReference>
<dbReference type="InterPro" id="IPR011251">
    <property type="entry name" value="Luciferase-like_dom"/>
</dbReference>
<organism evidence="8 9">
    <name type="scientific">Sphingomonas sanguinis</name>
    <dbReference type="NCBI Taxonomy" id="33051"/>
    <lineage>
        <taxon>Bacteria</taxon>
        <taxon>Pseudomonadati</taxon>
        <taxon>Pseudomonadota</taxon>
        <taxon>Alphaproteobacteria</taxon>
        <taxon>Sphingomonadales</taxon>
        <taxon>Sphingomonadaceae</taxon>
        <taxon>Sphingomonas</taxon>
    </lineage>
</organism>
<protein>
    <submittedName>
        <fullName evidence="8">Nitrilotriacetate monooxygenase</fullName>
    </submittedName>
</protein>
<comment type="similarity">
    <text evidence="5">Belongs to the NtaA/SnaA/DszA monooxygenase family.</text>
</comment>
<dbReference type="AlphaFoldDB" id="A0A147J0A0"/>